<accession>A0A512AZC5</accession>
<feature type="signal peptide" evidence="1">
    <location>
        <begin position="1"/>
        <end position="28"/>
    </location>
</feature>
<evidence type="ECO:0008006" key="4">
    <source>
        <dbReference type="Google" id="ProtNLM"/>
    </source>
</evidence>
<keyword evidence="1" id="KW-0732">Signal</keyword>
<sequence>MMNKICCIKLFWLLAGSLLIFLPGCDTYEADVVPISFQQFELKRDSAFTYVRKQSTDWPLLINPLVNDSLKVHATVTYGEPRHGRVFQEGNYLYYEHELNYVGLDSMTYEVCTENICKTEKMIFVIENRLDPNNCTTRLTSFTVETLKNSPIDIRIHRKDIICPTAGNRSYFKPQLGNYSDYRYSGSPKATVMVYYPPKDFVGDDFLRYRIYTDNTNYLENMITIRVKATP</sequence>
<comment type="caution">
    <text evidence="2">The sequence shown here is derived from an EMBL/GenBank/DDBJ whole genome shotgun (WGS) entry which is preliminary data.</text>
</comment>
<name>A0A512AZC5_9BACT</name>
<reference evidence="2 3" key="1">
    <citation type="submission" date="2019-07" db="EMBL/GenBank/DDBJ databases">
        <title>Whole genome shotgun sequence of Adhaeribacter aerolatus NBRC 106133.</title>
        <authorList>
            <person name="Hosoyama A."/>
            <person name="Uohara A."/>
            <person name="Ohji S."/>
            <person name="Ichikawa N."/>
        </authorList>
    </citation>
    <scope>NUCLEOTIDE SEQUENCE [LARGE SCALE GENOMIC DNA]</scope>
    <source>
        <strain evidence="2 3">NBRC 106133</strain>
    </source>
</reference>
<evidence type="ECO:0000256" key="1">
    <source>
        <dbReference type="SAM" id="SignalP"/>
    </source>
</evidence>
<dbReference type="EMBL" id="BJYS01000020">
    <property type="protein sequence ID" value="GEO05072.1"/>
    <property type="molecule type" value="Genomic_DNA"/>
</dbReference>
<proteinExistence type="predicted"/>
<gene>
    <name evidence="2" type="ORF">AAE02nite_27360</name>
</gene>
<feature type="chain" id="PRO_5021702797" description="DUF4377 domain-containing protein" evidence="1">
    <location>
        <begin position="29"/>
        <end position="231"/>
    </location>
</feature>
<evidence type="ECO:0000313" key="3">
    <source>
        <dbReference type="Proteomes" id="UP000321532"/>
    </source>
</evidence>
<dbReference type="RefSeq" id="WP_146898343.1">
    <property type="nucleotide sequence ID" value="NZ_BJYS01000020.1"/>
</dbReference>
<dbReference type="AlphaFoldDB" id="A0A512AZC5"/>
<keyword evidence="3" id="KW-1185">Reference proteome</keyword>
<dbReference type="Proteomes" id="UP000321532">
    <property type="component" value="Unassembled WGS sequence"/>
</dbReference>
<organism evidence="2 3">
    <name type="scientific">Adhaeribacter aerolatus</name>
    <dbReference type="NCBI Taxonomy" id="670289"/>
    <lineage>
        <taxon>Bacteria</taxon>
        <taxon>Pseudomonadati</taxon>
        <taxon>Bacteroidota</taxon>
        <taxon>Cytophagia</taxon>
        <taxon>Cytophagales</taxon>
        <taxon>Hymenobacteraceae</taxon>
        <taxon>Adhaeribacter</taxon>
    </lineage>
</organism>
<protein>
    <recommendedName>
        <fullName evidence="4">DUF4377 domain-containing protein</fullName>
    </recommendedName>
</protein>
<dbReference type="OrthoDB" id="9805017at2"/>
<evidence type="ECO:0000313" key="2">
    <source>
        <dbReference type="EMBL" id="GEO05072.1"/>
    </source>
</evidence>